<dbReference type="InterPro" id="IPR029018">
    <property type="entry name" value="Hex-like_dom2"/>
</dbReference>
<organism evidence="3 4">
    <name type="scientific">Paenibacillus contaminans</name>
    <dbReference type="NCBI Taxonomy" id="450362"/>
    <lineage>
        <taxon>Bacteria</taxon>
        <taxon>Bacillati</taxon>
        <taxon>Bacillota</taxon>
        <taxon>Bacilli</taxon>
        <taxon>Bacillales</taxon>
        <taxon>Paenibacillaceae</taxon>
        <taxon>Paenibacillus</taxon>
    </lineage>
</organism>
<protein>
    <recommendedName>
        <fullName evidence="2">Alpha glucuronidase N-terminal domain-containing protein</fullName>
    </recommendedName>
</protein>
<dbReference type="OrthoDB" id="7167803at2"/>
<dbReference type="GO" id="GO:0045493">
    <property type="term" value="P:xylan catabolic process"/>
    <property type="evidence" value="ECO:0007669"/>
    <property type="project" value="InterPro"/>
</dbReference>
<gene>
    <name evidence="3" type="ORF">DQG23_14370</name>
</gene>
<dbReference type="EMBL" id="QMFB01000007">
    <property type="protein sequence ID" value="RAV20691.1"/>
    <property type="molecule type" value="Genomic_DNA"/>
</dbReference>
<dbReference type="Proteomes" id="UP000250369">
    <property type="component" value="Unassembled WGS sequence"/>
</dbReference>
<reference evidence="3 4" key="1">
    <citation type="journal article" date="2009" name="Int. J. Syst. Evol. Microbiol.">
        <title>Paenibacillus contaminans sp. nov., isolated from a contaminated laboratory plate.</title>
        <authorList>
            <person name="Chou J.H."/>
            <person name="Lee J.H."/>
            <person name="Lin M.C."/>
            <person name="Chang P.S."/>
            <person name="Arun A.B."/>
            <person name="Young C.C."/>
            <person name="Chen W.M."/>
        </authorList>
    </citation>
    <scope>NUCLEOTIDE SEQUENCE [LARGE SCALE GENOMIC DNA]</scope>
    <source>
        <strain evidence="3 4">CKOBP-6</strain>
    </source>
</reference>
<dbReference type="Gene3D" id="3.30.379.10">
    <property type="entry name" value="Chitobiase/beta-hexosaminidase domain 2-like"/>
    <property type="match status" value="1"/>
</dbReference>
<evidence type="ECO:0000256" key="1">
    <source>
        <dbReference type="ARBA" id="ARBA00022801"/>
    </source>
</evidence>
<evidence type="ECO:0000313" key="3">
    <source>
        <dbReference type="EMBL" id="RAV20691.1"/>
    </source>
</evidence>
<feature type="domain" description="Alpha glucuronidase N-terminal" evidence="2">
    <location>
        <begin position="50"/>
        <end position="108"/>
    </location>
</feature>
<dbReference type="AlphaFoldDB" id="A0A329ML92"/>
<dbReference type="InterPro" id="IPR005154">
    <property type="entry name" value="Glyco_hydro_67_aGlcAse_N"/>
</dbReference>
<proteinExistence type="predicted"/>
<keyword evidence="4" id="KW-1185">Reference proteome</keyword>
<comment type="caution">
    <text evidence="3">The sequence shown here is derived from an EMBL/GenBank/DDBJ whole genome shotgun (WGS) entry which is preliminary data.</text>
</comment>
<dbReference type="Pfam" id="PF03648">
    <property type="entry name" value="Glyco_hydro_67N"/>
    <property type="match status" value="1"/>
</dbReference>
<dbReference type="RefSeq" id="WP_113031549.1">
    <property type="nucleotide sequence ID" value="NZ_QMFB01000007.1"/>
</dbReference>
<name>A0A329ML92_9BACL</name>
<dbReference type="GO" id="GO:0046559">
    <property type="term" value="F:alpha-glucuronidase activity"/>
    <property type="evidence" value="ECO:0007669"/>
    <property type="project" value="InterPro"/>
</dbReference>
<sequence length="797" mass="90457">MDIDLTRAVVVCSGEAAGVEAKAVDVLIEELAFRTGIELSRLFAFPNHSVPVIVIGTIESLSKMPNPARPSFVPYLKAEGYMLRTVCEESAQTVWIVGAEARGVLYGVGKLLRRLRWGEGSIRLKAPLDVITAPYSTIRGHQLGYRPKNNAFDAWDTAQFDRYIRELALFGANSIEILPPRTDDHPTGPLMKVEPLEMMVRLGEIIDSYGLDTWIWYPNMGEDYSDPETIRAELEERERIFRELPHIHALFVPGSDPGKLEPDPLFAWLEQVAKLLQRYHPKAKIWVSPQIMRYDSASWMEAFYRQVKAEPEWLGGIVFGPHVDVPLPELRTLIPGKYPIRRYEDITHNYQCQYPVADWDLPFALTLGRESCNPRPNAQKHIHNLLAPYAAGNIGYSEGINDDLNKFVWCDQDWDPETPVAETLGDYARWFIDSERAMSITEGLFALEENWVGPLAENEKVEKTLQKWQRIEREAPARVHGNYRFQMHLLRAYYDVCIKRRLHYEAELEQAARDALRQASHAGSLTAAERAEAILAQAEEKPIARFYRERCEKLADELFRSIGYQLTVSRHFARSQGRGAFLDTIDAPLNDIRWLRTQLAIVREADDEEQRLALIDRALNRTNPGPGGFYDHLGSYRGFRRIDPGAGWRNDPGYLNSPRIAHAMHLLSIPEARQRELGGIPLAWIAHANALLDTPIVVRYETLDPAVPYIVKVVYIGETSGKTPRDCWVRLTANDGFVLDDEVAVKAGGVTVRECKVPVEAIRGGKLKLTFIRTRGFKRLNVAEVWLLPDKGDLHAG</sequence>
<evidence type="ECO:0000259" key="2">
    <source>
        <dbReference type="Pfam" id="PF03648"/>
    </source>
</evidence>
<keyword evidence="1" id="KW-0378">Hydrolase</keyword>
<evidence type="ECO:0000313" key="4">
    <source>
        <dbReference type="Proteomes" id="UP000250369"/>
    </source>
</evidence>
<dbReference type="SUPFAM" id="SSF55545">
    <property type="entry name" value="beta-N-acetylhexosaminidase-like domain"/>
    <property type="match status" value="1"/>
</dbReference>
<accession>A0A329ML92</accession>